<dbReference type="PANTHER" id="PTHR47723">
    <property type="entry name" value="OS05G0353850 PROTEIN"/>
    <property type="match status" value="1"/>
</dbReference>
<dbReference type="InterPro" id="IPR053151">
    <property type="entry name" value="RNase_H-like"/>
</dbReference>
<dbReference type="EMBL" id="JAIWQS010000002">
    <property type="protein sequence ID" value="KAJ8772546.1"/>
    <property type="molecule type" value="Genomic_DNA"/>
</dbReference>
<dbReference type="AlphaFoldDB" id="A0AAV8U165"/>
<evidence type="ECO:0000313" key="5">
    <source>
        <dbReference type="Proteomes" id="UP001159364"/>
    </source>
</evidence>
<evidence type="ECO:0000259" key="3">
    <source>
        <dbReference type="Pfam" id="PF13966"/>
    </source>
</evidence>
<dbReference type="Pfam" id="PF13966">
    <property type="entry name" value="zf-RVT"/>
    <property type="match status" value="1"/>
</dbReference>
<dbReference type="InterPro" id="IPR044730">
    <property type="entry name" value="RNase_H-like_dom_plant"/>
</dbReference>
<dbReference type="SUPFAM" id="SSF53098">
    <property type="entry name" value="Ribonuclease H-like"/>
    <property type="match status" value="1"/>
</dbReference>
<keyword evidence="5" id="KW-1185">Reference proteome</keyword>
<dbReference type="Pfam" id="PF13456">
    <property type="entry name" value="RVT_3"/>
    <property type="match status" value="1"/>
</dbReference>
<organism evidence="4 5">
    <name type="scientific">Erythroxylum novogranatense</name>
    <dbReference type="NCBI Taxonomy" id="1862640"/>
    <lineage>
        <taxon>Eukaryota</taxon>
        <taxon>Viridiplantae</taxon>
        <taxon>Streptophyta</taxon>
        <taxon>Embryophyta</taxon>
        <taxon>Tracheophyta</taxon>
        <taxon>Spermatophyta</taxon>
        <taxon>Magnoliopsida</taxon>
        <taxon>eudicotyledons</taxon>
        <taxon>Gunneridae</taxon>
        <taxon>Pentapetalae</taxon>
        <taxon>rosids</taxon>
        <taxon>fabids</taxon>
        <taxon>Malpighiales</taxon>
        <taxon>Erythroxylaceae</taxon>
        <taxon>Erythroxylum</taxon>
    </lineage>
</organism>
<keyword evidence="1" id="KW-0732">Signal</keyword>
<dbReference type="Proteomes" id="UP001159364">
    <property type="component" value="Linkage Group LG02"/>
</dbReference>
<dbReference type="InterPro" id="IPR012337">
    <property type="entry name" value="RNaseH-like_sf"/>
</dbReference>
<reference evidence="4 5" key="1">
    <citation type="submission" date="2021-09" db="EMBL/GenBank/DDBJ databases">
        <title>Genomic insights and catalytic innovation underlie evolution of tropane alkaloids biosynthesis.</title>
        <authorList>
            <person name="Wang Y.-J."/>
            <person name="Tian T."/>
            <person name="Huang J.-P."/>
            <person name="Huang S.-X."/>
        </authorList>
    </citation>
    <scope>NUCLEOTIDE SEQUENCE [LARGE SCALE GENOMIC DNA]</scope>
    <source>
        <strain evidence="4">KIB-2018</strain>
        <tissue evidence="4">Leaf</tissue>
    </source>
</reference>
<dbReference type="CDD" id="cd06222">
    <property type="entry name" value="RNase_H_like"/>
    <property type="match status" value="1"/>
</dbReference>
<dbReference type="Gene3D" id="3.30.420.10">
    <property type="entry name" value="Ribonuclease H-like superfamily/Ribonuclease H"/>
    <property type="match status" value="1"/>
</dbReference>
<gene>
    <name evidence="4" type="ORF">K2173_027723</name>
</gene>
<accession>A0AAV8U165</accession>
<sequence length="351" mass="39770">MWHKFATHLPQLTVQLVVATLPPNSTMEDDEAYWNPSPSGNFSLRTAYAYLNDTVSTLPRLPWSLVWKWIGPQRIKSFFWLLLNRGVLSNAERNRRHLTDVDRCHLCQVESESYFHLLRDCTAVKDIWLQIIPIRFQAFFFNPYISFVDWCFGNLKEDSQKCSVIEGTLKKGLLQPAGDTQLRAVFWSCPLQGFVKLNCDASITGALSSAFGGGLIRNSSGRWVGGFVSNLGQCSILRSKIWSIFHGLEYALSINARNILIEFNNAIAVDMINDVVLPSASCLSLVRQIRQLLNAFDSAHLSHIHREGNFVADSLSHHAYTFDPGVHYLSEPPDCIASWLFHDLVGVTYFR</sequence>
<dbReference type="InterPro" id="IPR002156">
    <property type="entry name" value="RNaseH_domain"/>
</dbReference>
<feature type="signal peptide" evidence="1">
    <location>
        <begin position="1"/>
        <end position="19"/>
    </location>
</feature>
<dbReference type="GO" id="GO:0004523">
    <property type="term" value="F:RNA-DNA hybrid ribonuclease activity"/>
    <property type="evidence" value="ECO:0007669"/>
    <property type="project" value="InterPro"/>
</dbReference>
<dbReference type="PANTHER" id="PTHR47723:SF13">
    <property type="entry name" value="PUTATIVE-RELATED"/>
    <property type="match status" value="1"/>
</dbReference>
<evidence type="ECO:0000256" key="1">
    <source>
        <dbReference type="SAM" id="SignalP"/>
    </source>
</evidence>
<feature type="domain" description="RNase H type-1" evidence="2">
    <location>
        <begin position="198"/>
        <end position="319"/>
    </location>
</feature>
<proteinExistence type="predicted"/>
<dbReference type="GO" id="GO:0003676">
    <property type="term" value="F:nucleic acid binding"/>
    <property type="evidence" value="ECO:0007669"/>
    <property type="project" value="InterPro"/>
</dbReference>
<evidence type="ECO:0000259" key="2">
    <source>
        <dbReference type="Pfam" id="PF13456"/>
    </source>
</evidence>
<dbReference type="InterPro" id="IPR036397">
    <property type="entry name" value="RNaseH_sf"/>
</dbReference>
<name>A0AAV8U165_9ROSI</name>
<comment type="caution">
    <text evidence="4">The sequence shown here is derived from an EMBL/GenBank/DDBJ whole genome shotgun (WGS) entry which is preliminary data.</text>
</comment>
<evidence type="ECO:0000313" key="4">
    <source>
        <dbReference type="EMBL" id="KAJ8772546.1"/>
    </source>
</evidence>
<feature type="domain" description="Reverse transcriptase zinc-binding" evidence="3">
    <location>
        <begin position="42"/>
        <end position="128"/>
    </location>
</feature>
<protein>
    <submittedName>
        <fullName evidence="4">Uncharacterized protein</fullName>
    </submittedName>
</protein>
<feature type="chain" id="PRO_5043709505" evidence="1">
    <location>
        <begin position="20"/>
        <end position="351"/>
    </location>
</feature>
<dbReference type="InterPro" id="IPR026960">
    <property type="entry name" value="RVT-Znf"/>
</dbReference>